<evidence type="ECO:0000256" key="4">
    <source>
        <dbReference type="ARBA" id="ARBA00022670"/>
    </source>
</evidence>
<dbReference type="PRINTS" id="PR00765">
    <property type="entry name" value="CRBOXYPTASEA"/>
</dbReference>
<name>A0ABR0Z1G0_HUSHU</name>
<keyword evidence="19" id="KW-1185">Reference proteome</keyword>
<evidence type="ECO:0000256" key="12">
    <source>
        <dbReference type="ARBA" id="ARBA00037795"/>
    </source>
</evidence>
<keyword evidence="10" id="KW-1015">Disulfide bond</keyword>
<dbReference type="PANTHER" id="PTHR11705">
    <property type="entry name" value="PROTEASE FAMILY M14 CARBOXYPEPTIDASE A,B"/>
    <property type="match status" value="1"/>
</dbReference>
<dbReference type="InterPro" id="IPR057247">
    <property type="entry name" value="CARBOXYPEPT_ZN_2"/>
</dbReference>
<evidence type="ECO:0000256" key="3">
    <source>
        <dbReference type="ARBA" id="ARBA00022645"/>
    </source>
</evidence>
<accession>A0ABR0Z1G0</accession>
<feature type="domain" description="Peptidase M14" evidence="17">
    <location>
        <begin position="122"/>
        <end position="416"/>
    </location>
</feature>
<evidence type="ECO:0000256" key="16">
    <source>
        <dbReference type="SAM" id="SignalP"/>
    </source>
</evidence>
<dbReference type="EMBL" id="JAHFZB010000019">
    <property type="protein sequence ID" value="KAK6478631.1"/>
    <property type="molecule type" value="Genomic_DNA"/>
</dbReference>
<dbReference type="PROSITE" id="PS00132">
    <property type="entry name" value="CARBOXYPEPT_ZN_1"/>
    <property type="match status" value="1"/>
</dbReference>
<evidence type="ECO:0000256" key="7">
    <source>
        <dbReference type="ARBA" id="ARBA00022801"/>
    </source>
</evidence>
<feature type="signal peptide" evidence="16">
    <location>
        <begin position="1"/>
        <end position="21"/>
    </location>
</feature>
<dbReference type="Proteomes" id="UP001369086">
    <property type="component" value="Unassembled WGS sequence"/>
</dbReference>
<evidence type="ECO:0000259" key="17">
    <source>
        <dbReference type="PROSITE" id="PS52035"/>
    </source>
</evidence>
<dbReference type="PANTHER" id="PTHR11705:SF20">
    <property type="entry name" value="CARBOXYPEPTIDASE B"/>
    <property type="match status" value="1"/>
</dbReference>
<evidence type="ECO:0000256" key="5">
    <source>
        <dbReference type="ARBA" id="ARBA00022723"/>
    </source>
</evidence>
<proteinExistence type="inferred from homology"/>
<dbReference type="SMART" id="SM00631">
    <property type="entry name" value="Zn_pept"/>
    <property type="match status" value="1"/>
</dbReference>
<sequence length="421" mass="48323">MLELVFLVVFCLLVAVQPTRSELRFEGAKVFRMKPNTEEQAVFIKHLAQKVMMDFWFPESVNQVAQGMTADIHVGGDSVLYVENHLKYSGIDHSIFIDNLQDQIKSQFDRVLRSAEVYDYEKYNDWDKIVSWTEHIAATFPSLVTRTEIGKTFEGNPIYLLKVGSRQDQSKPAVFMDCGIHAREWISPAFCQWFVKEATNTYGSDNLMTTLLDNLVFYVVPVLNVDGYIYTWTNDRLWRKNRSKHPSSSCLGVDLNRNFDAGWCKLGSSKNPCDETFCGSEVESELEVKALANFIRIHSDIKLYITIHAYAQVVIVPYCYDYKTTPHRNELNEIAKGATRALASLYNTKYNYGPGATVLYPASGVSEDWSYDHGIKYSFTFELRDIGRHGFLLPESQIRPTCKETMLAIKYIAKYLLDHPY</sequence>
<evidence type="ECO:0000256" key="9">
    <source>
        <dbReference type="ARBA" id="ARBA00023049"/>
    </source>
</evidence>
<comment type="caution">
    <text evidence="18">The sequence shown here is derived from an EMBL/GenBank/DDBJ whole genome shotgun (WGS) entry which is preliminary data.</text>
</comment>
<feature type="chain" id="PRO_5045908958" description="Carboxypeptidase B" evidence="16">
    <location>
        <begin position="22"/>
        <end position="421"/>
    </location>
</feature>
<protein>
    <recommendedName>
        <fullName evidence="14">Carboxypeptidase B</fullName>
        <ecNumber evidence="13">3.4.17.2</ecNumber>
    </recommendedName>
</protein>
<keyword evidence="6 16" id="KW-0732">Signal</keyword>
<dbReference type="PROSITE" id="PS52035">
    <property type="entry name" value="PEPTIDASE_M14"/>
    <property type="match status" value="1"/>
</dbReference>
<evidence type="ECO:0000256" key="15">
    <source>
        <dbReference type="PROSITE-ProRule" id="PRU01379"/>
    </source>
</evidence>
<evidence type="ECO:0000313" key="19">
    <source>
        <dbReference type="Proteomes" id="UP001369086"/>
    </source>
</evidence>
<evidence type="ECO:0000256" key="6">
    <source>
        <dbReference type="ARBA" id="ARBA00022729"/>
    </source>
</evidence>
<dbReference type="Pfam" id="PF02244">
    <property type="entry name" value="Propep_M14"/>
    <property type="match status" value="1"/>
</dbReference>
<dbReference type="InterPro" id="IPR057246">
    <property type="entry name" value="CARBOXYPEPT_ZN_1"/>
</dbReference>
<evidence type="ECO:0000313" key="18">
    <source>
        <dbReference type="EMBL" id="KAK6478631.1"/>
    </source>
</evidence>
<dbReference type="InterPro" id="IPR036990">
    <property type="entry name" value="M14A-like_propep"/>
</dbReference>
<keyword evidence="4" id="KW-0645">Protease</keyword>
<dbReference type="PROSITE" id="PS00133">
    <property type="entry name" value="CARBOXYPEPT_ZN_2"/>
    <property type="match status" value="1"/>
</dbReference>
<dbReference type="SUPFAM" id="SSF54897">
    <property type="entry name" value="Protease propeptides/inhibitors"/>
    <property type="match status" value="1"/>
</dbReference>
<dbReference type="EC" id="3.4.17.2" evidence="13"/>
<reference evidence="18 19" key="1">
    <citation type="submission" date="2021-05" db="EMBL/GenBank/DDBJ databases">
        <authorList>
            <person name="Zahm M."/>
            <person name="Klopp C."/>
            <person name="Cabau C."/>
            <person name="Kuhl H."/>
            <person name="Suciu R."/>
            <person name="Ciorpac M."/>
            <person name="Holostenco D."/>
            <person name="Gessner J."/>
            <person name="Wuertz S."/>
            <person name="Hohne C."/>
            <person name="Stock M."/>
            <person name="Gislard M."/>
            <person name="Lluch J."/>
            <person name="Milhes M."/>
            <person name="Lampietro C."/>
            <person name="Lopez Roques C."/>
            <person name="Donnadieu C."/>
            <person name="Du K."/>
            <person name="Schartl M."/>
            <person name="Guiguen Y."/>
        </authorList>
    </citation>
    <scope>NUCLEOTIDE SEQUENCE [LARGE SCALE GENOMIC DNA]</scope>
    <source>
        <strain evidence="18">Hh-F2</strain>
        <tissue evidence="18">Blood</tissue>
    </source>
</reference>
<comment type="subcellular location">
    <subcellularLocation>
        <location evidence="12">Zymogen granule lumen</location>
    </subcellularLocation>
</comment>
<comment type="similarity">
    <text evidence="2 15">Belongs to the peptidase M14 family.</text>
</comment>
<keyword evidence="8" id="KW-0862">Zinc</keyword>
<dbReference type="Pfam" id="PF00246">
    <property type="entry name" value="Peptidase_M14"/>
    <property type="match status" value="1"/>
</dbReference>
<dbReference type="InterPro" id="IPR000834">
    <property type="entry name" value="Peptidase_M14"/>
</dbReference>
<comment type="cofactor">
    <cofactor evidence="1">
        <name>Zn(2+)</name>
        <dbReference type="ChEBI" id="CHEBI:29105"/>
    </cofactor>
</comment>
<keyword evidence="5" id="KW-0479">Metal-binding</keyword>
<evidence type="ECO:0000256" key="11">
    <source>
        <dbReference type="ARBA" id="ARBA00036114"/>
    </source>
</evidence>
<evidence type="ECO:0000256" key="14">
    <source>
        <dbReference type="ARBA" id="ARBA00039334"/>
    </source>
</evidence>
<keyword evidence="9" id="KW-0482">Metalloprotease</keyword>
<dbReference type="Gene3D" id="3.40.630.10">
    <property type="entry name" value="Zn peptidases"/>
    <property type="match status" value="1"/>
</dbReference>
<feature type="active site" description="Proton donor/acceptor" evidence="15">
    <location>
        <position position="382"/>
    </location>
</feature>
<organism evidence="18 19">
    <name type="scientific">Huso huso</name>
    <name type="common">Beluga</name>
    <name type="synonym">Acipenser huso</name>
    <dbReference type="NCBI Taxonomy" id="61971"/>
    <lineage>
        <taxon>Eukaryota</taxon>
        <taxon>Metazoa</taxon>
        <taxon>Chordata</taxon>
        <taxon>Craniata</taxon>
        <taxon>Vertebrata</taxon>
        <taxon>Euteleostomi</taxon>
        <taxon>Actinopterygii</taxon>
        <taxon>Chondrostei</taxon>
        <taxon>Acipenseriformes</taxon>
        <taxon>Acipenseridae</taxon>
        <taxon>Huso</taxon>
    </lineage>
</organism>
<evidence type="ECO:0000256" key="10">
    <source>
        <dbReference type="ARBA" id="ARBA00023157"/>
    </source>
</evidence>
<comment type="catalytic activity">
    <reaction evidence="11">
        <text>Preferential release of a C-terminal lysine or arginine amino acid.</text>
        <dbReference type="EC" id="3.4.17.2"/>
    </reaction>
</comment>
<keyword evidence="3" id="KW-0121">Carboxypeptidase</keyword>
<dbReference type="SUPFAM" id="SSF53187">
    <property type="entry name" value="Zn-dependent exopeptidases"/>
    <property type="match status" value="1"/>
</dbReference>
<gene>
    <name evidence="18" type="ORF">HHUSO_G20982</name>
</gene>
<dbReference type="InterPro" id="IPR003146">
    <property type="entry name" value="M14A_act_pep"/>
</dbReference>
<evidence type="ECO:0000256" key="8">
    <source>
        <dbReference type="ARBA" id="ARBA00022833"/>
    </source>
</evidence>
<evidence type="ECO:0000256" key="1">
    <source>
        <dbReference type="ARBA" id="ARBA00001947"/>
    </source>
</evidence>
<evidence type="ECO:0000256" key="2">
    <source>
        <dbReference type="ARBA" id="ARBA00005988"/>
    </source>
</evidence>
<dbReference type="Gene3D" id="3.30.70.340">
    <property type="entry name" value="Metallocarboxypeptidase-like"/>
    <property type="match status" value="1"/>
</dbReference>
<evidence type="ECO:0000256" key="13">
    <source>
        <dbReference type="ARBA" id="ARBA00039143"/>
    </source>
</evidence>
<keyword evidence="7" id="KW-0378">Hydrolase</keyword>